<evidence type="ECO:0000256" key="1">
    <source>
        <dbReference type="SAM" id="Phobius"/>
    </source>
</evidence>
<sequence length="233" mass="25051">MKQFLIRFLRLILGLFLYSLGIVVTMNAHIGYAPWDAFHVGLGKATGMSIGTASIITGLVIGIIAIVLGEKLGLGTILNMVLIGVFLDMIMAFHIIPVLNNMFLGIIMLVAGLFIIALASYFYIGSAFGAGPRDSLMVALTRKTGLPIGVCRGSIELIAALVGWILGGMLGIGTVISAMVIGFCVQTTFKLLKFDATAVNHETLDATFKMVISIKKELFNRKEVTENQVNSPR</sequence>
<feature type="transmembrane region" description="Helical" evidence="1">
    <location>
        <begin position="12"/>
        <end position="30"/>
    </location>
</feature>
<comment type="caution">
    <text evidence="2">The sequence shown here is derived from an EMBL/GenBank/DDBJ whole genome shotgun (WGS) entry which is preliminary data.</text>
</comment>
<dbReference type="Pfam" id="PF19700">
    <property type="entry name" value="DUF6198"/>
    <property type="match status" value="1"/>
</dbReference>
<name>A0A162RVG2_9CLOT</name>
<feature type="transmembrane region" description="Helical" evidence="1">
    <location>
        <begin position="50"/>
        <end position="69"/>
    </location>
</feature>
<feature type="transmembrane region" description="Helical" evidence="1">
    <location>
        <begin position="172"/>
        <end position="192"/>
    </location>
</feature>
<dbReference type="PANTHER" id="PTHR40078:SF1">
    <property type="entry name" value="INTEGRAL MEMBRANE PROTEIN"/>
    <property type="match status" value="1"/>
</dbReference>
<accession>A0A162RVG2</accession>
<dbReference type="PATRIC" id="fig|1121326.3.peg.4260"/>
<organism evidence="2 3">
    <name type="scientific">Clostridium magnum DSM 2767</name>
    <dbReference type="NCBI Taxonomy" id="1121326"/>
    <lineage>
        <taxon>Bacteria</taxon>
        <taxon>Bacillati</taxon>
        <taxon>Bacillota</taxon>
        <taxon>Clostridia</taxon>
        <taxon>Eubacteriales</taxon>
        <taxon>Clostridiaceae</taxon>
        <taxon>Clostridium</taxon>
    </lineage>
</organism>
<evidence type="ECO:0000313" key="3">
    <source>
        <dbReference type="Proteomes" id="UP000076603"/>
    </source>
</evidence>
<dbReference type="InterPro" id="IPR038750">
    <property type="entry name" value="YczE/YyaS-like"/>
</dbReference>
<feature type="transmembrane region" description="Helical" evidence="1">
    <location>
        <begin position="102"/>
        <end position="124"/>
    </location>
</feature>
<keyword evidence="3" id="KW-1185">Reference proteome</keyword>
<evidence type="ECO:0008006" key="4">
    <source>
        <dbReference type="Google" id="ProtNLM"/>
    </source>
</evidence>
<dbReference type="EMBL" id="LWAE01000005">
    <property type="protein sequence ID" value="KZL90430.1"/>
    <property type="molecule type" value="Genomic_DNA"/>
</dbReference>
<keyword evidence="1" id="KW-0812">Transmembrane</keyword>
<proteinExistence type="predicted"/>
<dbReference type="AlphaFoldDB" id="A0A162RVG2"/>
<evidence type="ECO:0000313" key="2">
    <source>
        <dbReference type="EMBL" id="KZL90430.1"/>
    </source>
</evidence>
<keyword evidence="1" id="KW-1133">Transmembrane helix</keyword>
<dbReference type="Proteomes" id="UP000076603">
    <property type="component" value="Unassembled WGS sequence"/>
</dbReference>
<feature type="transmembrane region" description="Helical" evidence="1">
    <location>
        <begin position="76"/>
        <end position="96"/>
    </location>
</feature>
<gene>
    <name evidence="2" type="ORF">CLMAG_42010</name>
</gene>
<dbReference type="PANTHER" id="PTHR40078">
    <property type="entry name" value="INTEGRAL MEMBRANE PROTEIN-RELATED"/>
    <property type="match status" value="1"/>
</dbReference>
<reference evidence="2 3" key="1">
    <citation type="submission" date="2016-04" db="EMBL/GenBank/DDBJ databases">
        <title>Genome sequence of Clostridium magnum DSM 2767.</title>
        <authorList>
            <person name="Poehlein A."/>
            <person name="Uhlig R."/>
            <person name="Fischer R."/>
            <person name="Bahl H."/>
            <person name="Daniel R."/>
        </authorList>
    </citation>
    <scope>NUCLEOTIDE SEQUENCE [LARGE SCALE GENOMIC DNA]</scope>
    <source>
        <strain evidence="2 3">DSM 2767</strain>
    </source>
</reference>
<dbReference type="OrthoDB" id="154912at2"/>
<protein>
    <recommendedName>
        <fullName evidence="4">BCR, YitT family</fullName>
    </recommendedName>
</protein>
<dbReference type="RefSeq" id="WP_066626659.1">
    <property type="nucleotide sequence ID" value="NZ_FQXL01000008.1"/>
</dbReference>
<keyword evidence="1" id="KW-0472">Membrane</keyword>